<keyword evidence="1" id="KW-0472">Membrane</keyword>
<evidence type="ECO:0000313" key="2">
    <source>
        <dbReference type="EMBL" id="EFJ37399.1"/>
    </source>
</evidence>
<organism evidence="3">
    <name type="scientific">Selaginella moellendorffii</name>
    <name type="common">Spikemoss</name>
    <dbReference type="NCBI Taxonomy" id="88036"/>
    <lineage>
        <taxon>Eukaryota</taxon>
        <taxon>Viridiplantae</taxon>
        <taxon>Streptophyta</taxon>
        <taxon>Embryophyta</taxon>
        <taxon>Tracheophyta</taxon>
        <taxon>Lycopodiopsida</taxon>
        <taxon>Selaginellales</taxon>
        <taxon>Selaginellaceae</taxon>
        <taxon>Selaginella</taxon>
    </lineage>
</organism>
<dbReference type="HOGENOM" id="CLU_603262_0_0_1"/>
<accession>D8QS83</accession>
<name>D8QS83_SELML</name>
<proteinExistence type="predicted"/>
<keyword evidence="3" id="KW-1185">Reference proteome</keyword>
<gene>
    <name evidence="2" type="ORF">SELMODRAFT_403695</name>
</gene>
<evidence type="ECO:0000256" key="1">
    <source>
        <dbReference type="SAM" id="Phobius"/>
    </source>
</evidence>
<dbReference type="EMBL" id="GL377566">
    <property type="protein sequence ID" value="EFJ37399.1"/>
    <property type="molecule type" value="Genomic_DNA"/>
</dbReference>
<dbReference type="Gramene" id="EFJ37399">
    <property type="protein sequence ID" value="EFJ37399"/>
    <property type="gene ID" value="SELMODRAFT_403695"/>
</dbReference>
<sequence>MARRIANPRYYQGVVVCPGFGILTLAGLLLYDHRVITQSSMLLASVTTNSSRMVPAVHSGSLDTDLAELPRSVVPQPPITSEVRLPLTMLDFVIPPAFMPGQLQQEQSHHDITTASSVSFEPQLLLEIDNEIREAHQPGSSENEGDLTPYAAAELLDALTFMGDIATPLFCATGIEKAIIMTSGGEQKDHHGQMKHRKYWSCLRHEVYGSKLREASLDRQARELLQDGNSGIPENSQMQETCMKSLTWCQRRKFLQTVTSTWKARLLRKGKKLGGRLCQAHRLDRSKRRLIHEAMKESSNDLRTQIFELLDQLRMAMIPILAVYKVVVAVQVHRPLKQENMEGVEFGEVNKVRVRAACHTKCPTSTHAGDIELMGRDDLLTLTVGRGKGCKSSKLWSLYFASWDHRSQGNARSRVQDGEAQNYLETSGQGCAPIAVNHNTLVTLLGQGRAKQAF</sequence>
<dbReference type="KEGG" id="smo:SELMODRAFT_403695"/>
<keyword evidence="1" id="KW-0812">Transmembrane</keyword>
<protein>
    <submittedName>
        <fullName evidence="2">Uncharacterized protein</fullName>
    </submittedName>
</protein>
<dbReference type="AlphaFoldDB" id="D8QS83"/>
<feature type="transmembrane region" description="Helical" evidence="1">
    <location>
        <begin position="12"/>
        <end position="31"/>
    </location>
</feature>
<keyword evidence="1" id="KW-1133">Transmembrane helix</keyword>
<evidence type="ECO:0000313" key="3">
    <source>
        <dbReference type="Proteomes" id="UP000001514"/>
    </source>
</evidence>
<dbReference type="Proteomes" id="UP000001514">
    <property type="component" value="Unassembled WGS sequence"/>
</dbReference>
<reference evidence="2 3" key="1">
    <citation type="journal article" date="2011" name="Science">
        <title>The Selaginella genome identifies genetic changes associated with the evolution of vascular plants.</title>
        <authorList>
            <person name="Banks J.A."/>
            <person name="Nishiyama T."/>
            <person name="Hasebe M."/>
            <person name="Bowman J.L."/>
            <person name="Gribskov M."/>
            <person name="dePamphilis C."/>
            <person name="Albert V.A."/>
            <person name="Aono N."/>
            <person name="Aoyama T."/>
            <person name="Ambrose B.A."/>
            <person name="Ashton N.W."/>
            <person name="Axtell M.J."/>
            <person name="Barker E."/>
            <person name="Barker M.S."/>
            <person name="Bennetzen J.L."/>
            <person name="Bonawitz N.D."/>
            <person name="Chapple C."/>
            <person name="Cheng C."/>
            <person name="Correa L.G."/>
            <person name="Dacre M."/>
            <person name="DeBarry J."/>
            <person name="Dreyer I."/>
            <person name="Elias M."/>
            <person name="Engstrom E.M."/>
            <person name="Estelle M."/>
            <person name="Feng L."/>
            <person name="Finet C."/>
            <person name="Floyd S.K."/>
            <person name="Frommer W.B."/>
            <person name="Fujita T."/>
            <person name="Gramzow L."/>
            <person name="Gutensohn M."/>
            <person name="Harholt J."/>
            <person name="Hattori M."/>
            <person name="Heyl A."/>
            <person name="Hirai T."/>
            <person name="Hiwatashi Y."/>
            <person name="Ishikawa M."/>
            <person name="Iwata M."/>
            <person name="Karol K.G."/>
            <person name="Koehler B."/>
            <person name="Kolukisaoglu U."/>
            <person name="Kubo M."/>
            <person name="Kurata T."/>
            <person name="Lalonde S."/>
            <person name="Li K."/>
            <person name="Li Y."/>
            <person name="Litt A."/>
            <person name="Lyons E."/>
            <person name="Manning G."/>
            <person name="Maruyama T."/>
            <person name="Michael T.P."/>
            <person name="Mikami K."/>
            <person name="Miyazaki S."/>
            <person name="Morinaga S."/>
            <person name="Murata T."/>
            <person name="Mueller-Roeber B."/>
            <person name="Nelson D.R."/>
            <person name="Obara M."/>
            <person name="Oguri Y."/>
            <person name="Olmstead R.G."/>
            <person name="Onodera N."/>
            <person name="Petersen B.L."/>
            <person name="Pils B."/>
            <person name="Prigge M."/>
            <person name="Rensing S.A."/>
            <person name="Riano-Pachon D.M."/>
            <person name="Roberts A.W."/>
            <person name="Sato Y."/>
            <person name="Scheller H.V."/>
            <person name="Schulz B."/>
            <person name="Schulz C."/>
            <person name="Shakirov E.V."/>
            <person name="Shibagaki N."/>
            <person name="Shinohara N."/>
            <person name="Shippen D.E."/>
            <person name="Soerensen I."/>
            <person name="Sotooka R."/>
            <person name="Sugimoto N."/>
            <person name="Sugita M."/>
            <person name="Sumikawa N."/>
            <person name="Tanurdzic M."/>
            <person name="Theissen G."/>
            <person name="Ulvskov P."/>
            <person name="Wakazuki S."/>
            <person name="Weng J.K."/>
            <person name="Willats W.W."/>
            <person name="Wipf D."/>
            <person name="Wolf P.G."/>
            <person name="Yang L."/>
            <person name="Zimmer A.D."/>
            <person name="Zhu Q."/>
            <person name="Mitros T."/>
            <person name="Hellsten U."/>
            <person name="Loque D."/>
            <person name="Otillar R."/>
            <person name="Salamov A."/>
            <person name="Schmutz J."/>
            <person name="Shapiro H."/>
            <person name="Lindquist E."/>
            <person name="Lucas S."/>
            <person name="Rokhsar D."/>
            <person name="Grigoriev I.V."/>
        </authorList>
    </citation>
    <scope>NUCLEOTIDE SEQUENCE [LARGE SCALE GENOMIC DNA]</scope>
</reference>
<dbReference type="InParanoid" id="D8QS83"/>